<dbReference type="InterPro" id="IPR003660">
    <property type="entry name" value="HAMP_dom"/>
</dbReference>
<sequence>MKRKITIHKKSLVFKLSAGTAVVVIILFAVLITSNLYSLYVIRTNTINSAMNEMRIHIRDIDNSLNNAVNDLNEVAMNIDDITALKSSNESERYFSTMRLSDILNERINISKTTDALAIYNHDHGILLFSNSSRLSSQEKISASDVIRAGLSSKDHKLNDLWSTIEIDKKNFFIKAYDFSGTTIISLVKADTLMSLANIKDLSTDEQIVLTDKVGNPLARVGNMALSDVNFPLKNGVQVVSKLVGKYLMVSIDLDSSYARLSTILKEKSVLLGLGYIQWIIAILGIISLFLMPYIINYLNKEIIKPVRALVVGTRQLEQGNLDYQVEEKGSSFEFQTLNDSFNSMAKEIKTLKISAYEEKIELQKAELKYLQMQIRPHFFLNALTTVHSLTYKDKNEDIRKFIDALSNHLRYMFKGGLSMVPISEEIEYIKNYFCMQEIRFPNSIFYVFDVEPSIEQEQIPQFIIHTFVENSFKYAMTLEEPLSIFIKINKYILDEKDTIRIVIEDSGEGFPQEVLDKVNNSDDTNTLDGYRIGISNIKRTLSLLYGENNLLKISNVETLGGRVEILIPIGKGDKNETNNS</sequence>
<evidence type="ECO:0000256" key="4">
    <source>
        <dbReference type="ARBA" id="ARBA00022777"/>
    </source>
</evidence>
<dbReference type="Gene3D" id="6.10.340.10">
    <property type="match status" value="1"/>
</dbReference>
<dbReference type="Pfam" id="PF06580">
    <property type="entry name" value="His_kinase"/>
    <property type="match status" value="1"/>
</dbReference>
<keyword evidence="2" id="KW-0597">Phosphoprotein</keyword>
<feature type="transmembrane region" description="Helical" evidence="5">
    <location>
        <begin position="276"/>
        <end position="296"/>
    </location>
</feature>
<evidence type="ECO:0000313" key="8">
    <source>
        <dbReference type="Proteomes" id="UP001208567"/>
    </source>
</evidence>
<proteinExistence type="predicted"/>
<organism evidence="7 8">
    <name type="scientific">Clostridium omnivorum</name>
    <dbReference type="NCBI Taxonomy" id="1604902"/>
    <lineage>
        <taxon>Bacteria</taxon>
        <taxon>Bacillati</taxon>
        <taxon>Bacillota</taxon>
        <taxon>Clostridia</taxon>
        <taxon>Eubacteriales</taxon>
        <taxon>Clostridiaceae</taxon>
        <taxon>Clostridium</taxon>
    </lineage>
</organism>
<evidence type="ECO:0000256" key="5">
    <source>
        <dbReference type="SAM" id="Phobius"/>
    </source>
</evidence>
<dbReference type="PANTHER" id="PTHR34220">
    <property type="entry name" value="SENSOR HISTIDINE KINASE YPDA"/>
    <property type="match status" value="1"/>
</dbReference>
<reference evidence="7 8" key="1">
    <citation type="journal article" date="2024" name="Int. J. Syst. Evol. Microbiol.">
        <title>Clostridium omnivorum sp. nov., isolated from anoxic soil under the treatment of reductive soil disinfestation.</title>
        <authorList>
            <person name="Ueki A."/>
            <person name="Tonouchi A."/>
            <person name="Kaku N."/>
            <person name="Honma S."/>
            <person name="Ueki K."/>
        </authorList>
    </citation>
    <scope>NUCLEOTIDE SEQUENCE [LARGE SCALE GENOMIC DNA]</scope>
    <source>
        <strain evidence="7 8">E14</strain>
    </source>
</reference>
<dbReference type="Pfam" id="PF00672">
    <property type="entry name" value="HAMP"/>
    <property type="match status" value="1"/>
</dbReference>
<feature type="domain" description="HAMP" evidence="6">
    <location>
        <begin position="301"/>
        <end position="354"/>
    </location>
</feature>
<dbReference type="SUPFAM" id="SSF55874">
    <property type="entry name" value="ATPase domain of HSP90 chaperone/DNA topoisomerase II/histidine kinase"/>
    <property type="match status" value="1"/>
</dbReference>
<dbReference type="InterPro" id="IPR010559">
    <property type="entry name" value="Sig_transdc_His_kin_internal"/>
</dbReference>
<protein>
    <recommendedName>
        <fullName evidence="6">HAMP domain-containing protein</fullName>
    </recommendedName>
</protein>
<dbReference type="Pfam" id="PF02518">
    <property type="entry name" value="HATPase_c"/>
    <property type="match status" value="1"/>
</dbReference>
<accession>A0ABQ5NA75</accession>
<dbReference type="Gene3D" id="3.30.565.10">
    <property type="entry name" value="Histidine kinase-like ATPase, C-terminal domain"/>
    <property type="match status" value="1"/>
</dbReference>
<keyword evidence="5" id="KW-0472">Membrane</keyword>
<dbReference type="EMBL" id="BRXR01000001">
    <property type="protein sequence ID" value="GLC31945.1"/>
    <property type="molecule type" value="Genomic_DNA"/>
</dbReference>
<evidence type="ECO:0000256" key="1">
    <source>
        <dbReference type="ARBA" id="ARBA00004370"/>
    </source>
</evidence>
<dbReference type="InterPro" id="IPR050640">
    <property type="entry name" value="Bact_2-comp_sensor_kinase"/>
</dbReference>
<dbReference type="PANTHER" id="PTHR34220:SF7">
    <property type="entry name" value="SENSOR HISTIDINE KINASE YPDA"/>
    <property type="match status" value="1"/>
</dbReference>
<evidence type="ECO:0000313" key="7">
    <source>
        <dbReference type="EMBL" id="GLC31945.1"/>
    </source>
</evidence>
<evidence type="ECO:0000259" key="6">
    <source>
        <dbReference type="PROSITE" id="PS50885"/>
    </source>
</evidence>
<keyword evidence="4" id="KW-0418">Kinase</keyword>
<keyword evidence="8" id="KW-1185">Reference proteome</keyword>
<dbReference type="CDD" id="cd06225">
    <property type="entry name" value="HAMP"/>
    <property type="match status" value="1"/>
</dbReference>
<keyword evidence="3" id="KW-0808">Transferase</keyword>
<evidence type="ECO:0000256" key="2">
    <source>
        <dbReference type="ARBA" id="ARBA00022553"/>
    </source>
</evidence>
<feature type="transmembrane region" description="Helical" evidence="5">
    <location>
        <begin position="12"/>
        <end position="37"/>
    </location>
</feature>
<name>A0ABQ5NA75_9CLOT</name>
<dbReference type="PROSITE" id="PS50885">
    <property type="entry name" value="HAMP"/>
    <property type="match status" value="1"/>
</dbReference>
<comment type="subcellular location">
    <subcellularLocation>
        <location evidence="1">Membrane</location>
    </subcellularLocation>
</comment>
<dbReference type="SMART" id="SM00304">
    <property type="entry name" value="HAMP"/>
    <property type="match status" value="1"/>
</dbReference>
<comment type="caution">
    <text evidence="7">The sequence shown here is derived from an EMBL/GenBank/DDBJ whole genome shotgun (WGS) entry which is preliminary data.</text>
</comment>
<dbReference type="Proteomes" id="UP001208567">
    <property type="component" value="Unassembled WGS sequence"/>
</dbReference>
<evidence type="ECO:0000256" key="3">
    <source>
        <dbReference type="ARBA" id="ARBA00022679"/>
    </source>
</evidence>
<keyword evidence="5" id="KW-1133">Transmembrane helix</keyword>
<keyword evidence="5" id="KW-0812">Transmembrane</keyword>
<dbReference type="InterPro" id="IPR036890">
    <property type="entry name" value="HATPase_C_sf"/>
</dbReference>
<gene>
    <name evidence="7" type="ORF">bsdE14_33550</name>
</gene>
<dbReference type="InterPro" id="IPR003594">
    <property type="entry name" value="HATPase_dom"/>
</dbReference>
<dbReference type="SUPFAM" id="SSF158472">
    <property type="entry name" value="HAMP domain-like"/>
    <property type="match status" value="1"/>
</dbReference>